<dbReference type="InterPro" id="IPR032344">
    <property type="entry name" value="DUF4862"/>
</dbReference>
<evidence type="ECO:0008006" key="3">
    <source>
        <dbReference type="Google" id="ProtNLM"/>
    </source>
</evidence>
<dbReference type="eggNOG" id="COG0648">
    <property type="taxonomic scope" value="Bacteria"/>
</dbReference>
<dbReference type="EMBL" id="CP002666">
    <property type="protein sequence ID" value="AEE47463.1"/>
    <property type="molecule type" value="Genomic_DNA"/>
</dbReference>
<name>F4H1P3_CELFA</name>
<dbReference type="KEGG" id="cfi:Celf_3350"/>
<accession>F4H1P3</accession>
<keyword evidence="2" id="KW-1185">Reference proteome</keyword>
<gene>
    <name evidence="1" type="ordered locus">Celf_3350</name>
</gene>
<dbReference type="STRING" id="590998.Celf_3350"/>
<sequence length="319" mass="33468">MPTPDLYVSAYITAPTEPAAEDAFFDAVGELDLAGLEFALQPEGHRTLDPAWIDAHVPADSDLVVTLVPAMTVRRADEPGYGLASHEPEHRALALGDVARARDLARTLADRHGRRRVAAIEVHTSPGPLRGAPDAFARSLEEILGWDLAGAELLVEHCDAHVPGQAPAKGFLGLDEELAVVRSFGLPPDRLGMVVNWGRSAIEGRDTTTPVAHTRTVADEGLLRLLVLSGATDADTAWGPAWGDMHIPPRGEDPALAASSASLLGPSEIAATLAAAGDVPRIGLKWAARPHDAGVAARVALMRATVEQVAAACATTPAR</sequence>
<evidence type="ECO:0000313" key="1">
    <source>
        <dbReference type="EMBL" id="AEE47463.1"/>
    </source>
</evidence>
<reference evidence="1 2" key="1">
    <citation type="submission" date="2011-04" db="EMBL/GenBank/DDBJ databases">
        <title>Complete sequence of Cellulomonas fimi ATCC 484.</title>
        <authorList>
            <consortium name="US DOE Joint Genome Institute"/>
            <person name="Lucas S."/>
            <person name="Han J."/>
            <person name="Lapidus A."/>
            <person name="Cheng J.-F."/>
            <person name="Goodwin L."/>
            <person name="Pitluck S."/>
            <person name="Peters L."/>
            <person name="Chertkov O."/>
            <person name="Detter J.C."/>
            <person name="Han C."/>
            <person name="Tapia R."/>
            <person name="Land M."/>
            <person name="Hauser L."/>
            <person name="Kyrpides N."/>
            <person name="Ivanova N."/>
            <person name="Ovchinnikova G."/>
            <person name="Pagani I."/>
            <person name="Mead D."/>
            <person name="Brumm P."/>
            <person name="Woyke T."/>
        </authorList>
    </citation>
    <scope>NUCLEOTIDE SEQUENCE [LARGE SCALE GENOMIC DNA]</scope>
    <source>
        <strain evidence="2">ATCC 484 / DSM 20113 / JCM 1341 / NBRC 15513 / NCIMB 8980 / NCTC 7547</strain>
    </source>
</reference>
<proteinExistence type="predicted"/>
<dbReference type="RefSeq" id="WP_013772487.1">
    <property type="nucleotide sequence ID" value="NC_015514.1"/>
</dbReference>
<protein>
    <recommendedName>
        <fullName evidence="3">DUF4862 domain-containing protein</fullName>
    </recommendedName>
</protein>
<dbReference type="HOGENOM" id="CLU_077119_1_0_11"/>
<evidence type="ECO:0000313" key="2">
    <source>
        <dbReference type="Proteomes" id="UP000008460"/>
    </source>
</evidence>
<dbReference type="AlphaFoldDB" id="F4H1P3"/>
<organism evidence="1 2">
    <name type="scientific">Cellulomonas fimi (strain ATCC 484 / DSM 20113 / JCM 1341 / CCUG 24087 / LMG 16345 / NBRC 15513 / NCIMB 8980 / NCTC 7547 / NRS-133)</name>
    <dbReference type="NCBI Taxonomy" id="590998"/>
    <lineage>
        <taxon>Bacteria</taxon>
        <taxon>Bacillati</taxon>
        <taxon>Actinomycetota</taxon>
        <taxon>Actinomycetes</taxon>
        <taxon>Micrococcales</taxon>
        <taxon>Cellulomonadaceae</taxon>
        <taxon>Cellulomonas</taxon>
    </lineage>
</organism>
<dbReference type="Proteomes" id="UP000008460">
    <property type="component" value="Chromosome"/>
</dbReference>
<dbReference type="Pfam" id="PF16154">
    <property type="entry name" value="DUF4862"/>
    <property type="match status" value="1"/>
</dbReference>